<dbReference type="Proteomes" id="UP000276991">
    <property type="component" value="Unassembled WGS sequence"/>
</dbReference>
<proteinExistence type="predicted"/>
<accession>A0A498SAI0</accession>
<dbReference type="GO" id="GO:0005737">
    <property type="term" value="C:cytoplasm"/>
    <property type="evidence" value="ECO:0007669"/>
    <property type="project" value="TreeGrafter"/>
</dbReference>
<protein>
    <submittedName>
        <fullName evidence="1">Uncharacterized protein</fullName>
    </submittedName>
</protein>
<dbReference type="STRING" id="6277.A0A498SAI0"/>
<evidence type="ECO:0000313" key="1">
    <source>
        <dbReference type="EMBL" id="VBB28744.1"/>
    </source>
</evidence>
<dbReference type="PANTHER" id="PTHR23276:SF2">
    <property type="entry name" value="PROTEIN PRRC1"/>
    <property type="match status" value="1"/>
</dbReference>
<dbReference type="GO" id="GO:0034237">
    <property type="term" value="F:protein kinase A regulatory subunit binding"/>
    <property type="evidence" value="ECO:0007669"/>
    <property type="project" value="TreeGrafter"/>
</dbReference>
<organism evidence="1 2">
    <name type="scientific">Acanthocheilonema viteae</name>
    <name type="common">Filarial nematode worm</name>
    <name type="synonym">Dipetalonema viteae</name>
    <dbReference type="NCBI Taxonomy" id="6277"/>
    <lineage>
        <taxon>Eukaryota</taxon>
        <taxon>Metazoa</taxon>
        <taxon>Ecdysozoa</taxon>
        <taxon>Nematoda</taxon>
        <taxon>Chromadorea</taxon>
        <taxon>Rhabditida</taxon>
        <taxon>Spirurina</taxon>
        <taxon>Spiruromorpha</taxon>
        <taxon>Filarioidea</taxon>
        <taxon>Onchocercidae</taxon>
        <taxon>Acanthocheilonema</taxon>
    </lineage>
</organism>
<dbReference type="OrthoDB" id="4968544at2759"/>
<gene>
    <name evidence="1" type="ORF">NAV_LOCUS3574</name>
</gene>
<dbReference type="AlphaFoldDB" id="A0A498SAI0"/>
<dbReference type="InterPro" id="IPR026534">
    <property type="entry name" value="PRRC1"/>
</dbReference>
<sequence length="437" mass="47661">MSSTPDGLEDPWTRCLSESVKEESVMGLFSDFNKGNFPPPPTELPSFYMQQKETIFIPPVPPQLHPPLEPLATTLPCTMTNSGISSITFPPLPPSSFPPPPSTPTLPSMQLSVSSALVVSPTPSVSLTSSSAIPVVEQSPMAVSPEIHAVTADVPIIVHQTVSSTALPPPMVSLPTQMMIPMNAQETEQTISEINDESKGIGVLHWFQQTVQQSEFLSKMANKAKMGMDSVLTVLDPGMRDFLNGSDVLHATILCYASNQIVDAVKHGIRQTFSEIIFNEIPAETELSTNIQIVGYNSAWKKVKECLANLRNNNTAGPETTVFIVQPFLYQVDHCWFDTALLLAQKGDIEVSVFIQATQVDADVIATLQKHTPKEYANDAFATTVGYAYAEIYGGNPDDWQRTLLSFSSTELYRAASIALAANLKRILSMKNSSRSQ</sequence>
<dbReference type="PANTHER" id="PTHR23276">
    <property type="entry name" value="PROTEIN PRRC1"/>
    <property type="match status" value="1"/>
</dbReference>
<evidence type="ECO:0000313" key="2">
    <source>
        <dbReference type="Proteomes" id="UP000276991"/>
    </source>
</evidence>
<reference evidence="1 2" key="1">
    <citation type="submission" date="2018-08" db="EMBL/GenBank/DDBJ databases">
        <authorList>
            <person name="Laetsch R D."/>
            <person name="Stevens L."/>
            <person name="Kumar S."/>
            <person name="Blaxter L. M."/>
        </authorList>
    </citation>
    <scope>NUCLEOTIDE SEQUENCE [LARGE SCALE GENOMIC DNA]</scope>
</reference>
<keyword evidence="2" id="KW-1185">Reference proteome</keyword>
<dbReference type="EMBL" id="UPTC01000465">
    <property type="protein sequence ID" value="VBB28744.1"/>
    <property type="molecule type" value="Genomic_DNA"/>
</dbReference>
<name>A0A498SAI0_ACAVI</name>